<dbReference type="AlphaFoldDB" id="A0A9D4XS77"/>
<organism evidence="1 2">
    <name type="scientific">Pisum sativum</name>
    <name type="common">Garden pea</name>
    <name type="synonym">Lathyrus oleraceus</name>
    <dbReference type="NCBI Taxonomy" id="3888"/>
    <lineage>
        <taxon>Eukaryota</taxon>
        <taxon>Viridiplantae</taxon>
        <taxon>Streptophyta</taxon>
        <taxon>Embryophyta</taxon>
        <taxon>Tracheophyta</taxon>
        <taxon>Spermatophyta</taxon>
        <taxon>Magnoliopsida</taxon>
        <taxon>eudicotyledons</taxon>
        <taxon>Gunneridae</taxon>
        <taxon>Pentapetalae</taxon>
        <taxon>rosids</taxon>
        <taxon>fabids</taxon>
        <taxon>Fabales</taxon>
        <taxon>Fabaceae</taxon>
        <taxon>Papilionoideae</taxon>
        <taxon>50 kb inversion clade</taxon>
        <taxon>NPAAA clade</taxon>
        <taxon>Hologalegina</taxon>
        <taxon>IRL clade</taxon>
        <taxon>Fabeae</taxon>
        <taxon>Lathyrus</taxon>
    </lineage>
</organism>
<dbReference type="Gramene" id="Psat03G0207000-T1">
    <property type="protein sequence ID" value="KAI5426493.1"/>
    <property type="gene ID" value="KIW84_032070"/>
</dbReference>
<evidence type="ECO:0000313" key="1">
    <source>
        <dbReference type="EMBL" id="KAI5426493.1"/>
    </source>
</evidence>
<gene>
    <name evidence="1" type="ORF">KIW84_032070</name>
</gene>
<dbReference type="EMBL" id="JAMSHJ010000003">
    <property type="protein sequence ID" value="KAI5426493.1"/>
    <property type="molecule type" value="Genomic_DNA"/>
</dbReference>
<protein>
    <recommendedName>
        <fullName evidence="3">RNase H type-1 domain-containing protein</fullName>
    </recommendedName>
</protein>
<accession>A0A9D4XS77</accession>
<evidence type="ECO:0008006" key="3">
    <source>
        <dbReference type="Google" id="ProtNLM"/>
    </source>
</evidence>
<name>A0A9D4XS77_PEA</name>
<comment type="caution">
    <text evidence="1">The sequence shown here is derived from an EMBL/GenBank/DDBJ whole genome shotgun (WGS) entry which is preliminary data.</text>
</comment>
<proteinExistence type="predicted"/>
<evidence type="ECO:0000313" key="2">
    <source>
        <dbReference type="Proteomes" id="UP001058974"/>
    </source>
</evidence>
<reference evidence="1 2" key="1">
    <citation type="journal article" date="2022" name="Nat. Genet.">
        <title>Improved pea reference genome and pan-genome highlight genomic features and evolutionary characteristics.</title>
        <authorList>
            <person name="Yang T."/>
            <person name="Liu R."/>
            <person name="Luo Y."/>
            <person name="Hu S."/>
            <person name="Wang D."/>
            <person name="Wang C."/>
            <person name="Pandey M.K."/>
            <person name="Ge S."/>
            <person name="Xu Q."/>
            <person name="Li N."/>
            <person name="Li G."/>
            <person name="Huang Y."/>
            <person name="Saxena R.K."/>
            <person name="Ji Y."/>
            <person name="Li M."/>
            <person name="Yan X."/>
            <person name="He Y."/>
            <person name="Liu Y."/>
            <person name="Wang X."/>
            <person name="Xiang C."/>
            <person name="Varshney R.K."/>
            <person name="Ding H."/>
            <person name="Gao S."/>
            <person name="Zong X."/>
        </authorList>
    </citation>
    <scope>NUCLEOTIDE SEQUENCE [LARGE SCALE GENOMIC DNA]</scope>
    <source>
        <strain evidence="1 2">cv. Zhongwan 6</strain>
    </source>
</reference>
<dbReference type="Proteomes" id="UP001058974">
    <property type="component" value="Chromosome 3"/>
</dbReference>
<sequence length="104" mass="11321">MHVPRYQNTKADVVSKLASTRMHDIDNSFIQETLGGPSIPTSAIVAVVTTGVSKLSWTTLIMTKNEHIILPADLVEVVEYGYTRAFPTGPKVVEVSHCGGRLLN</sequence>
<keyword evidence="2" id="KW-1185">Reference proteome</keyword>